<dbReference type="RefSeq" id="XP_026190612.1">
    <property type="nucleotide sequence ID" value="XM_026334827.1"/>
</dbReference>
<dbReference type="AlphaFoldDB" id="A0A6P6RSW6"/>
<dbReference type="PANTHER" id="PTHR11722">
    <property type="entry name" value="60S RIBOSOMAL PROTEIN L13"/>
    <property type="match status" value="1"/>
</dbReference>
<dbReference type="GO" id="GO:0003735">
    <property type="term" value="F:structural constituent of ribosome"/>
    <property type="evidence" value="ECO:0007669"/>
    <property type="project" value="InterPro"/>
</dbReference>
<gene>
    <name evidence="5" type="primary">LOC34623517</name>
</gene>
<keyword evidence="3" id="KW-0687">Ribonucleoprotein</keyword>
<comment type="similarity">
    <text evidence="1">Belongs to the eukaryotic ribosomal protein eL13 family.</text>
</comment>
<dbReference type="OrthoDB" id="10264538at2759"/>
<dbReference type="InterPro" id="IPR001380">
    <property type="entry name" value="Ribosomal_eL13"/>
</dbReference>
<dbReference type="PANTHER" id="PTHR11722:SF0">
    <property type="entry name" value="LARGE RIBOSOMAL SUBUNIT PROTEIN EL13"/>
    <property type="match status" value="1"/>
</dbReference>
<evidence type="ECO:0000256" key="1">
    <source>
        <dbReference type="ARBA" id="ARBA00005640"/>
    </source>
</evidence>
<accession>A0A6P6RSW6</accession>
<protein>
    <submittedName>
        <fullName evidence="5">60S ribosomal protein L13</fullName>
    </submittedName>
</protein>
<evidence type="ECO:0000313" key="5">
    <source>
        <dbReference type="RefSeq" id="XP_026190612.1"/>
    </source>
</evidence>
<dbReference type="Proteomes" id="UP000515125">
    <property type="component" value="Unplaced"/>
</dbReference>
<dbReference type="Gene3D" id="1.20.5.110">
    <property type="match status" value="1"/>
</dbReference>
<dbReference type="GeneID" id="34623517"/>
<evidence type="ECO:0000313" key="4">
    <source>
        <dbReference type="Proteomes" id="UP000515125"/>
    </source>
</evidence>
<dbReference type="Pfam" id="PF01294">
    <property type="entry name" value="Ribosomal_L13e"/>
    <property type="match status" value="1"/>
</dbReference>
<keyword evidence="4" id="KW-1185">Reference proteome</keyword>
<name>A0A6P6RSW6_9EIME</name>
<dbReference type="HAMAP" id="MF_00499">
    <property type="entry name" value="Ribosomal_eL13"/>
    <property type="match status" value="1"/>
</dbReference>
<sequence>MVSRSAQLPNTHLRKEWQRYVRTWFNQPARKQKRRLARQQKAAKNGIRPVGLLRPVVHCPTQKYNMKVREGRGFTLEELQAVNISRRVALSMGIAVDHRRRNKSQESVIANINRLKLYLSKLVLFQRGSKAKKGCAGVPADTPKSQIQNVKQTAMATALPIEQPHRKIRARVITEEEKKFLAYATLRRQLRNAKTVGKQAKRLAEKAAAEAAKK</sequence>
<reference evidence="5" key="1">
    <citation type="submission" date="2025-08" db="UniProtKB">
        <authorList>
            <consortium name="RefSeq"/>
        </authorList>
    </citation>
    <scope>IDENTIFICATION</scope>
</reference>
<dbReference type="GO" id="GO:0003723">
    <property type="term" value="F:RNA binding"/>
    <property type="evidence" value="ECO:0007669"/>
    <property type="project" value="TreeGrafter"/>
</dbReference>
<proteinExistence type="inferred from homology"/>
<keyword evidence="2 5" id="KW-0689">Ribosomal protein</keyword>
<evidence type="ECO:0000256" key="2">
    <source>
        <dbReference type="ARBA" id="ARBA00022980"/>
    </source>
</evidence>
<evidence type="ECO:0000256" key="3">
    <source>
        <dbReference type="ARBA" id="ARBA00023274"/>
    </source>
</evidence>
<organism evidence="4 5">
    <name type="scientific">Cyclospora cayetanensis</name>
    <dbReference type="NCBI Taxonomy" id="88456"/>
    <lineage>
        <taxon>Eukaryota</taxon>
        <taxon>Sar</taxon>
        <taxon>Alveolata</taxon>
        <taxon>Apicomplexa</taxon>
        <taxon>Conoidasida</taxon>
        <taxon>Coccidia</taxon>
        <taxon>Eucoccidiorida</taxon>
        <taxon>Eimeriorina</taxon>
        <taxon>Eimeriidae</taxon>
        <taxon>Cyclospora</taxon>
    </lineage>
</organism>
<dbReference type="GO" id="GO:0022625">
    <property type="term" value="C:cytosolic large ribosomal subunit"/>
    <property type="evidence" value="ECO:0007669"/>
    <property type="project" value="TreeGrafter"/>
</dbReference>
<dbReference type="GO" id="GO:0006412">
    <property type="term" value="P:translation"/>
    <property type="evidence" value="ECO:0007669"/>
    <property type="project" value="InterPro"/>
</dbReference>